<keyword evidence="3" id="KW-1185">Reference proteome</keyword>
<dbReference type="OrthoDB" id="3556874at2759"/>
<comment type="caution">
    <text evidence="2">The sequence shown here is derived from an EMBL/GenBank/DDBJ whole genome shotgun (WGS) entry which is preliminary data.</text>
</comment>
<dbReference type="Proteomes" id="UP000531561">
    <property type="component" value="Unassembled WGS sequence"/>
</dbReference>
<dbReference type="RefSeq" id="XP_037189138.1">
    <property type="nucleotide sequence ID" value="XM_037340670.1"/>
</dbReference>
<feature type="compositionally biased region" description="Polar residues" evidence="1">
    <location>
        <begin position="30"/>
        <end position="68"/>
    </location>
</feature>
<organism evidence="2 3">
    <name type="scientific">Botrytis fragariae</name>
    <dbReference type="NCBI Taxonomy" id="1964551"/>
    <lineage>
        <taxon>Eukaryota</taxon>
        <taxon>Fungi</taxon>
        <taxon>Dikarya</taxon>
        <taxon>Ascomycota</taxon>
        <taxon>Pezizomycotina</taxon>
        <taxon>Leotiomycetes</taxon>
        <taxon>Helotiales</taxon>
        <taxon>Sclerotiniaceae</taxon>
        <taxon>Botrytis</taxon>
    </lineage>
</organism>
<dbReference type="GeneID" id="59264362"/>
<name>A0A8H6AMA1_9HELO</name>
<sequence>MHSLDLGVIKPYCPPIEKYPSASSIASIGVSTQTGASPPTSTGQDLVVSSSEPLATDTSLSNPVSLPSSGADDLNADPGIPTPQVPPTKLVSKRALWGWLKHTEIKTSP</sequence>
<evidence type="ECO:0000313" key="2">
    <source>
        <dbReference type="EMBL" id="KAF5870191.1"/>
    </source>
</evidence>
<dbReference type="AlphaFoldDB" id="A0A8H6AMA1"/>
<reference evidence="2 3" key="1">
    <citation type="journal article" date="2020" name="Phytopathology">
        <title>A high-quality genome resource of Botrytis fragariae, a new and rapidly spreading fungal pathogen causing strawberry gray mold in the U.S.A.</title>
        <authorList>
            <person name="Wu Y."/>
            <person name="Saski C.A."/>
            <person name="Schnabel G."/>
            <person name="Xiao S."/>
            <person name="Hu M."/>
        </authorList>
    </citation>
    <scope>NUCLEOTIDE SEQUENCE [LARGE SCALE GENOMIC DNA]</scope>
    <source>
        <strain evidence="2 3">BVB16</strain>
    </source>
</reference>
<evidence type="ECO:0000313" key="3">
    <source>
        <dbReference type="Proteomes" id="UP000531561"/>
    </source>
</evidence>
<gene>
    <name evidence="2" type="ORF">Bfra_010336</name>
</gene>
<accession>A0A8H6AMA1</accession>
<evidence type="ECO:0000256" key="1">
    <source>
        <dbReference type="SAM" id="MobiDB-lite"/>
    </source>
</evidence>
<feature type="region of interest" description="Disordered" evidence="1">
    <location>
        <begin position="30"/>
        <end position="87"/>
    </location>
</feature>
<dbReference type="EMBL" id="JABFCT010000015">
    <property type="protein sequence ID" value="KAF5870191.1"/>
    <property type="molecule type" value="Genomic_DNA"/>
</dbReference>
<proteinExistence type="predicted"/>
<protein>
    <submittedName>
        <fullName evidence="2">Uncharacterized protein</fullName>
    </submittedName>
</protein>